<comment type="subunit">
    <text evidence="3">Heterodimer of a catalytic heavy chain and a regulatory light chain.</text>
</comment>
<feature type="compositionally biased region" description="Basic and acidic residues" evidence="9">
    <location>
        <begin position="1"/>
        <end position="11"/>
    </location>
</feature>
<dbReference type="GO" id="GO:0017109">
    <property type="term" value="C:glutamate-cysteine ligase complex"/>
    <property type="evidence" value="ECO:0007669"/>
    <property type="project" value="TreeGrafter"/>
</dbReference>
<keyword evidence="11" id="KW-1185">Reference proteome</keyword>
<organism evidence="10 11">
    <name type="scientific">Mortierella alpina</name>
    <name type="common">Oleaginous fungus</name>
    <name type="synonym">Mortierella renispora</name>
    <dbReference type="NCBI Taxonomy" id="64518"/>
    <lineage>
        <taxon>Eukaryota</taxon>
        <taxon>Fungi</taxon>
        <taxon>Fungi incertae sedis</taxon>
        <taxon>Mucoromycota</taxon>
        <taxon>Mortierellomycotina</taxon>
        <taxon>Mortierellomycetes</taxon>
        <taxon>Mortierellales</taxon>
        <taxon>Mortierellaceae</taxon>
        <taxon>Mortierella</taxon>
    </lineage>
</organism>
<evidence type="ECO:0000256" key="6">
    <source>
        <dbReference type="ARBA" id="ARBA00031154"/>
    </source>
</evidence>
<feature type="compositionally biased region" description="Polar residues" evidence="9">
    <location>
        <begin position="12"/>
        <end position="28"/>
    </location>
</feature>
<comment type="caution">
    <text evidence="10">The sequence shown here is derived from an EMBL/GenBank/DDBJ whole genome shotgun (WGS) entry which is preliminary data.</text>
</comment>
<sequence length="335" mass="36245">MTAISTDDHNRTNGSGKGYSNSYINGNGSADQASSAAPVPAPAPAKGFALANNTFSHLTLYTGNTMRTGTTGQLNTSLKKSNQELISAVQETLLYSLNTARVKGDTITVTDETCLGPLEGERSSYEITVKMFYLSSSSSSSAAGTPLSVEQLSVAIANLESALGISNIKLDHFILSLPNQTFDEHDLDASEIVAFQHEIEISVLPLWRKLSQLRAQGRIGRLGVAEFSKQQLEVLKQVVQREQLALPEVDQVNLQDCCVLPKDLISYAKEEGIELLTHGDSTDILPQETFQSLLQPHLPAAARVLKPNFVLKYSAFITCRGLITKKGYIIDASSV</sequence>
<dbReference type="EMBL" id="JAAAHY010000012">
    <property type="protein sequence ID" value="KAF9968640.1"/>
    <property type="molecule type" value="Genomic_DNA"/>
</dbReference>
<evidence type="ECO:0000256" key="5">
    <source>
        <dbReference type="ARBA" id="ARBA00030406"/>
    </source>
</evidence>
<proteinExistence type="inferred from homology"/>
<feature type="compositionally biased region" description="Low complexity" evidence="9">
    <location>
        <begin position="29"/>
        <end position="38"/>
    </location>
</feature>
<dbReference type="SUPFAM" id="SSF51430">
    <property type="entry name" value="NAD(P)-linked oxidoreductase"/>
    <property type="match status" value="1"/>
</dbReference>
<dbReference type="GO" id="GO:0006750">
    <property type="term" value="P:glutathione biosynthetic process"/>
    <property type="evidence" value="ECO:0007669"/>
    <property type="project" value="UniProtKB-KW"/>
</dbReference>
<evidence type="ECO:0000256" key="9">
    <source>
        <dbReference type="SAM" id="MobiDB-lite"/>
    </source>
</evidence>
<feature type="region of interest" description="Disordered" evidence="9">
    <location>
        <begin position="1"/>
        <end position="41"/>
    </location>
</feature>
<dbReference type="GO" id="GO:0030234">
    <property type="term" value="F:enzyme regulator activity"/>
    <property type="evidence" value="ECO:0007669"/>
    <property type="project" value="TreeGrafter"/>
</dbReference>
<dbReference type="InterPro" id="IPR036812">
    <property type="entry name" value="NAD(P)_OxRdtase_dom_sf"/>
</dbReference>
<evidence type="ECO:0000256" key="7">
    <source>
        <dbReference type="ARBA" id="ARBA00031732"/>
    </source>
</evidence>
<protein>
    <recommendedName>
        <fullName evidence="7">GCS light chain</fullName>
    </recommendedName>
    <alternativeName>
        <fullName evidence="5">Gamma-ECS regulatory subunit</fullName>
    </alternativeName>
    <alternativeName>
        <fullName evidence="8">Gamma-glutamylcysteine synthetase regulatory subunit</fullName>
    </alternativeName>
    <alternativeName>
        <fullName evidence="6">Glutamate--cysteine ligase modifier subunit</fullName>
    </alternativeName>
</protein>
<dbReference type="GO" id="GO:0035226">
    <property type="term" value="F:glutamate-cysteine ligase catalytic subunit binding"/>
    <property type="evidence" value="ECO:0007669"/>
    <property type="project" value="InterPro"/>
</dbReference>
<dbReference type="OrthoDB" id="5596051at2759"/>
<keyword evidence="4" id="KW-0317">Glutathione biosynthesis</keyword>
<dbReference type="InterPro" id="IPR032963">
    <property type="entry name" value="Gclm"/>
</dbReference>
<evidence type="ECO:0000256" key="2">
    <source>
        <dbReference type="ARBA" id="ARBA00008612"/>
    </source>
</evidence>
<dbReference type="AlphaFoldDB" id="A0A9P6M6N2"/>
<dbReference type="Gene3D" id="3.20.20.100">
    <property type="entry name" value="NADP-dependent oxidoreductase domain"/>
    <property type="match status" value="1"/>
</dbReference>
<evidence type="ECO:0000313" key="11">
    <source>
        <dbReference type="Proteomes" id="UP000738359"/>
    </source>
</evidence>
<dbReference type="PANTHER" id="PTHR13295:SF4">
    <property type="entry name" value="GLUTAMATE--CYSTEINE LIGASE REGULATORY SUBUNIT"/>
    <property type="match status" value="1"/>
</dbReference>
<name>A0A9P6M6N2_MORAP</name>
<dbReference type="PANTHER" id="PTHR13295">
    <property type="entry name" value="GLUTAMATE CYSTEINE LIGASE REGULATORY SUBUNIT"/>
    <property type="match status" value="1"/>
</dbReference>
<gene>
    <name evidence="10" type="ORF">BGZ70_000957</name>
</gene>
<reference evidence="10" key="1">
    <citation type="journal article" date="2020" name="Fungal Divers.">
        <title>Resolving the Mortierellaceae phylogeny through synthesis of multi-gene phylogenetics and phylogenomics.</title>
        <authorList>
            <person name="Vandepol N."/>
            <person name="Liber J."/>
            <person name="Desiro A."/>
            <person name="Na H."/>
            <person name="Kennedy M."/>
            <person name="Barry K."/>
            <person name="Grigoriev I.V."/>
            <person name="Miller A.N."/>
            <person name="O'Donnell K."/>
            <person name="Stajich J.E."/>
            <person name="Bonito G."/>
        </authorList>
    </citation>
    <scope>NUCLEOTIDE SEQUENCE</scope>
    <source>
        <strain evidence="10">CK1249</strain>
    </source>
</reference>
<comment type="similarity">
    <text evidence="2">Belongs to the aldo/keto reductase family. Glutamate--cysteine ligase light chain subfamily.</text>
</comment>
<evidence type="ECO:0000256" key="4">
    <source>
        <dbReference type="ARBA" id="ARBA00022684"/>
    </source>
</evidence>
<evidence type="ECO:0000256" key="3">
    <source>
        <dbReference type="ARBA" id="ARBA00011532"/>
    </source>
</evidence>
<evidence type="ECO:0000256" key="1">
    <source>
        <dbReference type="ARBA" id="ARBA00005006"/>
    </source>
</evidence>
<comment type="pathway">
    <text evidence="1">Sulfur metabolism; glutathione biosynthesis; glutathione from L-cysteine and L-glutamate: step 1/2.</text>
</comment>
<evidence type="ECO:0000313" key="10">
    <source>
        <dbReference type="EMBL" id="KAF9968640.1"/>
    </source>
</evidence>
<accession>A0A9P6M6N2</accession>
<evidence type="ECO:0000256" key="8">
    <source>
        <dbReference type="ARBA" id="ARBA00032926"/>
    </source>
</evidence>
<dbReference type="Proteomes" id="UP000738359">
    <property type="component" value="Unassembled WGS sequence"/>
</dbReference>